<accession>A0A7X0IE38</accession>
<dbReference type="RefSeq" id="WP_184981033.1">
    <property type="nucleotide sequence ID" value="NZ_BAAALO010000013.1"/>
</dbReference>
<organism evidence="2 3">
    <name type="scientific">Sphaerisporangium rubeum</name>
    <dbReference type="NCBI Taxonomy" id="321317"/>
    <lineage>
        <taxon>Bacteria</taxon>
        <taxon>Bacillati</taxon>
        <taxon>Actinomycetota</taxon>
        <taxon>Actinomycetes</taxon>
        <taxon>Streptosporangiales</taxon>
        <taxon>Streptosporangiaceae</taxon>
        <taxon>Sphaerisporangium</taxon>
    </lineage>
</organism>
<protein>
    <submittedName>
        <fullName evidence="2">Pimeloyl-ACP methyl ester carboxylesterase</fullName>
    </submittedName>
</protein>
<dbReference type="InterPro" id="IPR029058">
    <property type="entry name" value="AB_hydrolase_fold"/>
</dbReference>
<evidence type="ECO:0000259" key="1">
    <source>
        <dbReference type="Pfam" id="PF12697"/>
    </source>
</evidence>
<reference evidence="2 3" key="1">
    <citation type="submission" date="2020-08" db="EMBL/GenBank/DDBJ databases">
        <title>Sequencing the genomes of 1000 actinobacteria strains.</title>
        <authorList>
            <person name="Klenk H.-P."/>
        </authorList>
    </citation>
    <scope>NUCLEOTIDE SEQUENCE [LARGE SCALE GENOMIC DNA]</scope>
    <source>
        <strain evidence="2 3">DSM 44936</strain>
    </source>
</reference>
<dbReference type="GO" id="GO:0003824">
    <property type="term" value="F:catalytic activity"/>
    <property type="evidence" value="ECO:0007669"/>
    <property type="project" value="UniProtKB-ARBA"/>
</dbReference>
<dbReference type="Gene3D" id="3.40.50.1820">
    <property type="entry name" value="alpha/beta hydrolase"/>
    <property type="match status" value="1"/>
</dbReference>
<evidence type="ECO:0000313" key="3">
    <source>
        <dbReference type="Proteomes" id="UP000555564"/>
    </source>
</evidence>
<dbReference type="Pfam" id="PF12697">
    <property type="entry name" value="Abhydrolase_6"/>
    <property type="match status" value="1"/>
</dbReference>
<name>A0A7X0IE38_9ACTN</name>
<comment type="caution">
    <text evidence="2">The sequence shown here is derived from an EMBL/GenBank/DDBJ whole genome shotgun (WGS) entry which is preliminary data.</text>
</comment>
<feature type="domain" description="AB hydrolase-1" evidence="1">
    <location>
        <begin position="6"/>
        <end position="214"/>
    </location>
</feature>
<dbReference type="InterPro" id="IPR000073">
    <property type="entry name" value="AB_hydrolase_1"/>
</dbReference>
<gene>
    <name evidence="2" type="ORF">BJ992_002781</name>
</gene>
<dbReference type="PRINTS" id="PR00111">
    <property type="entry name" value="ABHYDROLASE"/>
</dbReference>
<dbReference type="Proteomes" id="UP000555564">
    <property type="component" value="Unassembled WGS sequence"/>
</dbReference>
<dbReference type="AlphaFoldDB" id="A0A7X0IE38"/>
<keyword evidence="3" id="KW-1185">Reference proteome</keyword>
<proteinExistence type="predicted"/>
<sequence>MSRPPVLLVHGLASSFEHGWRRTGWADLLADEGRRVVPVDLPGHGQAGRSADPADYRDVEGHVSAAMAGDPVVDAAGFSAGAAILLRLLTREPGRFRRLVLMGVGDGVMEDQDVAALAAVIEQDTVDPADVTSRLFHRMARSEGNDPRALAAFLRRETGPLDERRLREVDVPVLFLIGDRDPAGLPARLAATLPRAETRVLPGADHFSTLTDPRGIQTALTFLEA</sequence>
<evidence type="ECO:0000313" key="2">
    <source>
        <dbReference type="EMBL" id="MBB6473350.1"/>
    </source>
</evidence>
<dbReference type="PANTHER" id="PTHR43689:SF8">
    <property type="entry name" value="ALPHA_BETA-HYDROLASES SUPERFAMILY PROTEIN"/>
    <property type="match status" value="1"/>
</dbReference>
<dbReference type="EMBL" id="JACHIU010000001">
    <property type="protein sequence ID" value="MBB6473350.1"/>
    <property type="molecule type" value="Genomic_DNA"/>
</dbReference>
<dbReference type="SUPFAM" id="SSF53474">
    <property type="entry name" value="alpha/beta-Hydrolases"/>
    <property type="match status" value="1"/>
</dbReference>
<dbReference type="PANTHER" id="PTHR43689">
    <property type="entry name" value="HYDROLASE"/>
    <property type="match status" value="1"/>
</dbReference>